<accession>X0U3N7</accession>
<gene>
    <name evidence="1" type="ORF">S01H1_43409</name>
</gene>
<proteinExistence type="predicted"/>
<comment type="caution">
    <text evidence="1">The sequence shown here is derived from an EMBL/GenBank/DDBJ whole genome shotgun (WGS) entry which is preliminary data.</text>
</comment>
<reference evidence="1" key="1">
    <citation type="journal article" date="2014" name="Front. Microbiol.">
        <title>High frequency of phylogenetically diverse reductive dehalogenase-homologous genes in deep subseafloor sedimentary metagenomes.</title>
        <authorList>
            <person name="Kawai M."/>
            <person name="Futagami T."/>
            <person name="Toyoda A."/>
            <person name="Takaki Y."/>
            <person name="Nishi S."/>
            <person name="Hori S."/>
            <person name="Arai W."/>
            <person name="Tsubouchi T."/>
            <person name="Morono Y."/>
            <person name="Uchiyama I."/>
            <person name="Ito T."/>
            <person name="Fujiyama A."/>
            <person name="Inagaki F."/>
            <person name="Takami H."/>
        </authorList>
    </citation>
    <scope>NUCLEOTIDE SEQUENCE</scope>
    <source>
        <strain evidence="1">Expedition CK06-06</strain>
    </source>
</reference>
<name>X0U3N7_9ZZZZ</name>
<sequence>AVTLAVPAAGRAIMVPAGAAIVSLDNEAEVDELAAWIHPESLETNDPVAVNPHLALVSGQELLGDQADWFILWAMSVECDGDDSCSYWAGLKSKIEAGDIPAVSVDDNVEIFDPAFRDAANGSGLSEIEAVKAGPLRLRLLRTFEWDPDSYTEGPDIKVAISSQS</sequence>
<dbReference type="AlphaFoldDB" id="X0U3N7"/>
<protein>
    <submittedName>
        <fullName evidence="1">Uncharacterized protein</fullName>
    </submittedName>
</protein>
<dbReference type="EMBL" id="BARS01027651">
    <property type="protein sequence ID" value="GAG00180.1"/>
    <property type="molecule type" value="Genomic_DNA"/>
</dbReference>
<evidence type="ECO:0000313" key="1">
    <source>
        <dbReference type="EMBL" id="GAG00180.1"/>
    </source>
</evidence>
<feature type="non-terminal residue" evidence="1">
    <location>
        <position position="1"/>
    </location>
</feature>
<organism evidence="1">
    <name type="scientific">marine sediment metagenome</name>
    <dbReference type="NCBI Taxonomy" id="412755"/>
    <lineage>
        <taxon>unclassified sequences</taxon>
        <taxon>metagenomes</taxon>
        <taxon>ecological metagenomes</taxon>
    </lineage>
</organism>